<dbReference type="Proteomes" id="UP000008064">
    <property type="component" value="Unassembled WGS sequence"/>
</dbReference>
<protein>
    <submittedName>
        <fullName evidence="2">Uncharacterized protein</fullName>
    </submittedName>
</protein>
<organism>
    <name type="scientific">Serpula lacrymans var. lacrymans (strain S7.9)</name>
    <name type="common">Dry rot fungus</name>
    <dbReference type="NCBI Taxonomy" id="578457"/>
    <lineage>
        <taxon>Eukaryota</taxon>
        <taxon>Fungi</taxon>
        <taxon>Dikarya</taxon>
        <taxon>Basidiomycota</taxon>
        <taxon>Agaricomycotina</taxon>
        <taxon>Agaricomycetes</taxon>
        <taxon>Agaricomycetidae</taxon>
        <taxon>Boletales</taxon>
        <taxon>Coniophorineae</taxon>
        <taxon>Serpulaceae</taxon>
        <taxon>Serpula</taxon>
    </lineage>
</organism>
<evidence type="ECO:0000256" key="1">
    <source>
        <dbReference type="SAM" id="MobiDB-lite"/>
    </source>
</evidence>
<gene>
    <name evidence="2" type="ORF">SERLADRAFT_478500</name>
</gene>
<sequence length="255" mass="28893">MIYIVDCCDMKPLHRIPQISPSTFRAHLPPPKPRSDEIEHEPLMSSIESFDSPKRTLGKRRIRNIIESPTSESNETRSNRAAGISDFGLRIRGQELYHQHEKRQKESLRERHQTQKKDLFEVVRAGADPKGKAKAKGRAMDGGNAPEAKVSHVGMNSTTVTSRTEDTDDSRNPPNLENLRVLLREEEEESTQDVLGIPLHVNGRNVFPEEEGENTRDLQLEMQGPLLGTEANERGAVAEEEEENSRDLQLEMQRS</sequence>
<dbReference type="HOGENOM" id="CLU_1092198_0_0_1"/>
<reference evidence="2" key="1">
    <citation type="submission" date="2011-04" db="EMBL/GenBank/DDBJ databases">
        <title>Evolution of plant cell wall degrading machinery underlies the functional diversity of forest fungi.</title>
        <authorList>
            <consortium name="US DOE Joint Genome Institute (JGI-PGF)"/>
            <person name="Eastwood D.C."/>
            <person name="Floudas D."/>
            <person name="Binder M."/>
            <person name="Majcherczyk A."/>
            <person name="Schneider P."/>
            <person name="Aerts A."/>
            <person name="Asiegbu F.O."/>
            <person name="Baker S.E."/>
            <person name="Barry K."/>
            <person name="Bendiksby M."/>
            <person name="Blumentritt M."/>
            <person name="Coutinho P.M."/>
            <person name="Cullen D."/>
            <person name="Cullen D."/>
            <person name="Gathman A."/>
            <person name="Goodell B."/>
            <person name="Henrissat B."/>
            <person name="Ihrmark K."/>
            <person name="Kauserud H."/>
            <person name="Kohler A."/>
            <person name="LaButti K."/>
            <person name="Lapidus A."/>
            <person name="Lavin J.L."/>
            <person name="Lee Y.-H."/>
            <person name="Lindquist E."/>
            <person name="Lilly W."/>
            <person name="Lucas S."/>
            <person name="Morin E."/>
            <person name="Murat C."/>
            <person name="Oguiza J.A."/>
            <person name="Park J."/>
            <person name="Pisabarro A.G."/>
            <person name="Riley R."/>
            <person name="Rosling A."/>
            <person name="Salamov A."/>
            <person name="Schmidt O."/>
            <person name="Schmutz J."/>
            <person name="Skrede I."/>
            <person name="Stenlid J."/>
            <person name="Wiebenga A."/>
            <person name="Xie X."/>
            <person name="Kues U."/>
            <person name="Hibbett D.S."/>
            <person name="Hoffmeister D."/>
            <person name="Hogberg N."/>
            <person name="Martin F."/>
            <person name="Grigoriev I.V."/>
            <person name="Watkinson S.C."/>
        </authorList>
    </citation>
    <scope>NUCLEOTIDE SEQUENCE</scope>
    <source>
        <strain evidence="2">S7.9</strain>
    </source>
</reference>
<feature type="region of interest" description="Disordered" evidence="1">
    <location>
        <begin position="227"/>
        <end position="255"/>
    </location>
</feature>
<proteinExistence type="predicted"/>
<feature type="region of interest" description="Disordered" evidence="1">
    <location>
        <begin position="128"/>
        <end position="175"/>
    </location>
</feature>
<evidence type="ECO:0000313" key="2">
    <source>
        <dbReference type="EMBL" id="EGO19957.1"/>
    </source>
</evidence>
<dbReference type="KEGG" id="sla:SERLADRAFT_478500"/>
<dbReference type="RefSeq" id="XP_007323392.1">
    <property type="nucleotide sequence ID" value="XM_007323330.1"/>
</dbReference>
<feature type="compositionally biased region" description="Basic and acidic residues" evidence="1">
    <location>
        <begin position="245"/>
        <end position="255"/>
    </location>
</feature>
<dbReference type="GeneID" id="18821180"/>
<feature type="non-terminal residue" evidence="2">
    <location>
        <position position="255"/>
    </location>
</feature>
<name>F8P9V9_SERL9</name>
<accession>F8P9V9</accession>
<dbReference type="EMBL" id="GL945442">
    <property type="protein sequence ID" value="EGO19957.1"/>
    <property type="molecule type" value="Genomic_DNA"/>
</dbReference>
<dbReference type="AlphaFoldDB" id="F8P9V9"/>